<evidence type="ECO:0000313" key="3">
    <source>
        <dbReference type="Proteomes" id="UP001642483"/>
    </source>
</evidence>
<proteinExistence type="predicted"/>
<accession>A0ABP0FZA5</accession>
<name>A0ABP0FZA5_CLALP</name>
<sequence length="222" mass="25187">MRGRRLKALPYVVGSLGSQAEGNNTCLRALGLDRTEGPFADTLKEVFGIRQINHSKKIYHITFKPEQYTAIMQHFKRNFSRGSFINLSYGSQVGITALEPRPPPTTITLHPVLFETPPFSKMVSICYWTNYPHDESNWKKMILELKNIFTLLGGVALLNALFIPHLLILARLSMPDAKCLRQIQQLFFSFLRYPQPFELAHSSLLTGPTSKAQNLSVLHHHA</sequence>
<keyword evidence="1" id="KW-0472">Membrane</keyword>
<keyword evidence="1" id="KW-1133">Transmembrane helix</keyword>
<feature type="transmembrane region" description="Helical" evidence="1">
    <location>
        <begin position="148"/>
        <end position="170"/>
    </location>
</feature>
<dbReference type="Proteomes" id="UP001642483">
    <property type="component" value="Unassembled WGS sequence"/>
</dbReference>
<dbReference type="EMBL" id="CAWYQH010000098">
    <property type="protein sequence ID" value="CAK8684628.1"/>
    <property type="molecule type" value="Genomic_DNA"/>
</dbReference>
<organism evidence="2 3">
    <name type="scientific">Clavelina lepadiformis</name>
    <name type="common">Light-bulb sea squirt</name>
    <name type="synonym">Ascidia lepadiformis</name>
    <dbReference type="NCBI Taxonomy" id="159417"/>
    <lineage>
        <taxon>Eukaryota</taxon>
        <taxon>Metazoa</taxon>
        <taxon>Chordata</taxon>
        <taxon>Tunicata</taxon>
        <taxon>Ascidiacea</taxon>
        <taxon>Aplousobranchia</taxon>
        <taxon>Clavelinidae</taxon>
        <taxon>Clavelina</taxon>
    </lineage>
</organism>
<evidence type="ECO:0008006" key="4">
    <source>
        <dbReference type="Google" id="ProtNLM"/>
    </source>
</evidence>
<keyword evidence="3" id="KW-1185">Reference proteome</keyword>
<keyword evidence="1" id="KW-0812">Transmembrane</keyword>
<gene>
    <name evidence="2" type="ORF">CVLEPA_LOCUS15612</name>
</gene>
<evidence type="ECO:0000256" key="1">
    <source>
        <dbReference type="SAM" id="Phobius"/>
    </source>
</evidence>
<comment type="caution">
    <text evidence="2">The sequence shown here is derived from an EMBL/GenBank/DDBJ whole genome shotgun (WGS) entry which is preliminary data.</text>
</comment>
<evidence type="ECO:0000313" key="2">
    <source>
        <dbReference type="EMBL" id="CAK8684628.1"/>
    </source>
</evidence>
<protein>
    <recommendedName>
        <fullName evidence="4">LAGLIDADG homing endonuclease</fullName>
    </recommendedName>
</protein>
<reference evidence="2 3" key="1">
    <citation type="submission" date="2024-02" db="EMBL/GenBank/DDBJ databases">
        <authorList>
            <person name="Daric V."/>
            <person name="Darras S."/>
        </authorList>
    </citation>
    <scope>NUCLEOTIDE SEQUENCE [LARGE SCALE GENOMIC DNA]</scope>
</reference>